<dbReference type="Pfam" id="PF00573">
    <property type="entry name" value="Ribosomal_L4"/>
    <property type="match status" value="1"/>
</dbReference>
<keyword evidence="7" id="KW-1185">Reference proteome</keyword>
<dbReference type="GO" id="GO:1990904">
    <property type="term" value="C:ribonucleoprotein complex"/>
    <property type="evidence" value="ECO:0007669"/>
    <property type="project" value="UniProtKB-KW"/>
</dbReference>
<dbReference type="AlphaFoldDB" id="A0A9W8DZ13"/>
<feature type="region of interest" description="Disordered" evidence="5">
    <location>
        <begin position="27"/>
        <end position="49"/>
    </location>
</feature>
<protein>
    <recommendedName>
        <fullName evidence="4">Large ribosomal subunit protein uL4m</fullName>
    </recommendedName>
</protein>
<dbReference type="NCBIfam" id="TIGR03953">
    <property type="entry name" value="rplD_bact"/>
    <property type="match status" value="1"/>
</dbReference>
<dbReference type="InterPro" id="IPR023574">
    <property type="entry name" value="Ribosomal_uL4_dom_sf"/>
</dbReference>
<comment type="caution">
    <text evidence="6">The sequence shown here is derived from an EMBL/GenBank/DDBJ whole genome shotgun (WGS) entry which is preliminary data.</text>
</comment>
<proteinExistence type="inferred from homology"/>
<organism evidence="6 7">
    <name type="scientific">Tieghemiomyces parasiticus</name>
    <dbReference type="NCBI Taxonomy" id="78921"/>
    <lineage>
        <taxon>Eukaryota</taxon>
        <taxon>Fungi</taxon>
        <taxon>Fungi incertae sedis</taxon>
        <taxon>Zoopagomycota</taxon>
        <taxon>Kickxellomycotina</taxon>
        <taxon>Dimargaritomycetes</taxon>
        <taxon>Dimargaritales</taxon>
        <taxon>Dimargaritaceae</taxon>
        <taxon>Tieghemiomyces</taxon>
    </lineage>
</organism>
<dbReference type="GO" id="GO:0005840">
    <property type="term" value="C:ribosome"/>
    <property type="evidence" value="ECO:0007669"/>
    <property type="project" value="UniProtKB-KW"/>
</dbReference>
<dbReference type="InterPro" id="IPR013005">
    <property type="entry name" value="Ribosomal_uL4-like"/>
</dbReference>
<reference evidence="6" key="1">
    <citation type="submission" date="2022-07" db="EMBL/GenBank/DDBJ databases">
        <title>Phylogenomic reconstructions and comparative analyses of Kickxellomycotina fungi.</title>
        <authorList>
            <person name="Reynolds N.K."/>
            <person name="Stajich J.E."/>
            <person name="Barry K."/>
            <person name="Grigoriev I.V."/>
            <person name="Crous P."/>
            <person name="Smith M.E."/>
        </authorList>
    </citation>
    <scope>NUCLEOTIDE SEQUENCE</scope>
    <source>
        <strain evidence="6">RSA 861</strain>
    </source>
</reference>
<keyword evidence="2 6" id="KW-0689">Ribosomal protein</keyword>
<accession>A0A9W8DZ13</accession>
<name>A0A9W8DZ13_9FUNG</name>
<dbReference type="SUPFAM" id="SSF52166">
    <property type="entry name" value="Ribosomal protein L4"/>
    <property type="match status" value="1"/>
</dbReference>
<dbReference type="GO" id="GO:0006412">
    <property type="term" value="P:translation"/>
    <property type="evidence" value="ECO:0007669"/>
    <property type="project" value="InterPro"/>
</dbReference>
<feature type="region of interest" description="Disordered" evidence="5">
    <location>
        <begin position="126"/>
        <end position="152"/>
    </location>
</feature>
<dbReference type="PANTHER" id="PTHR10746">
    <property type="entry name" value="50S RIBOSOMAL PROTEIN L4"/>
    <property type="match status" value="1"/>
</dbReference>
<dbReference type="OrthoDB" id="275876at2759"/>
<dbReference type="EMBL" id="JANBPT010000240">
    <property type="protein sequence ID" value="KAJ1925076.1"/>
    <property type="molecule type" value="Genomic_DNA"/>
</dbReference>
<dbReference type="GO" id="GO:0003735">
    <property type="term" value="F:structural constituent of ribosome"/>
    <property type="evidence" value="ECO:0007669"/>
    <property type="project" value="InterPro"/>
</dbReference>
<dbReference type="InterPro" id="IPR002136">
    <property type="entry name" value="Ribosomal_uL4"/>
</dbReference>
<evidence type="ECO:0000313" key="6">
    <source>
        <dbReference type="EMBL" id="KAJ1925076.1"/>
    </source>
</evidence>
<evidence type="ECO:0000256" key="2">
    <source>
        <dbReference type="ARBA" id="ARBA00022980"/>
    </source>
</evidence>
<dbReference type="PANTHER" id="PTHR10746:SF6">
    <property type="entry name" value="LARGE RIBOSOMAL SUBUNIT PROTEIN UL4M"/>
    <property type="match status" value="1"/>
</dbReference>
<evidence type="ECO:0000313" key="7">
    <source>
        <dbReference type="Proteomes" id="UP001150569"/>
    </source>
</evidence>
<dbReference type="Proteomes" id="UP001150569">
    <property type="component" value="Unassembled WGS sequence"/>
</dbReference>
<keyword evidence="3" id="KW-0687">Ribonucleoprotein</keyword>
<evidence type="ECO:0000256" key="1">
    <source>
        <dbReference type="ARBA" id="ARBA00010528"/>
    </source>
</evidence>
<gene>
    <name evidence="6" type="primary">yml6_1</name>
    <name evidence="6" type="ORF">IWQ60_004788</name>
</gene>
<sequence>MANLTGRTALSTLLRRLTVTTPAAATASRSLTTVTATPSPATTTPTATPTTVIGSLPKPSPFSGLDAAVIHGADPAEATVQAWLRDFETNRPVGIIDLPAAVFNAPVRTDILHSVINYERDAVRQGTHSTKGISDVRGSTRKAAPQKGRGMARVGTIRAPQFRGGGIAHGPKPRSHATEIPRKMWLHGLRVALTLKYLQNQLLIVDDMATSIKKTREFRGRLVSHNWLYGNKNMSSATPYTGEVELMQYRNICRVRDRYQPPTAVPLDVPAATILFMPAAFKGTNNLLRAGGRLNGLEFMEAKEAEVYAIMRNELLVMDRAAVELLHEKLKFQ</sequence>
<evidence type="ECO:0000256" key="5">
    <source>
        <dbReference type="SAM" id="MobiDB-lite"/>
    </source>
</evidence>
<dbReference type="Gene3D" id="3.40.1370.10">
    <property type="match status" value="1"/>
</dbReference>
<evidence type="ECO:0000256" key="3">
    <source>
        <dbReference type="ARBA" id="ARBA00023274"/>
    </source>
</evidence>
<comment type="similarity">
    <text evidence="1">Belongs to the universal ribosomal protein uL4 family.</text>
</comment>
<evidence type="ECO:0000256" key="4">
    <source>
        <dbReference type="ARBA" id="ARBA00040565"/>
    </source>
</evidence>